<feature type="transmembrane region" description="Helical" evidence="1">
    <location>
        <begin position="201"/>
        <end position="222"/>
    </location>
</feature>
<keyword evidence="3" id="KW-1185">Reference proteome</keyword>
<keyword evidence="1" id="KW-0812">Transmembrane</keyword>
<keyword evidence="1" id="KW-0472">Membrane</keyword>
<keyword evidence="1" id="KW-1133">Transmembrane helix</keyword>
<name>A0A2T1KAH2_9GAMM</name>
<sequence>MKKEIINAEYKEVSSEVSSTSSPWIIDELNHKKFRLLLKITAAIFILGVFLPSIGSKKFIFFSDSYSIFTGIFELFLKGNLILFIILFTILVLFPIFNFLLLWRATSLNTPHSSTLSMMSFFNKFRFAFLGFLILLLAILELGVFKKLNPSAYIYVYLFAIVSLAFLTNKIFGLCGASSLIDAGDLINSKIDSFKTTAIGFLKSLVKISVTLIVIVIAFKVITPIAYKAITQEETASNTVSKSSIPQDNSLTDREQDVYDTYNDVDTNNPNFDIGNYCLDKEKRGNLTFEECLGVAISKFFN</sequence>
<dbReference type="Proteomes" id="UP000239866">
    <property type="component" value="Unassembled WGS sequence"/>
</dbReference>
<dbReference type="OrthoDB" id="10017358at2"/>
<reference evidence="2 3" key="1">
    <citation type="submission" date="2018-03" db="EMBL/GenBank/DDBJ databases">
        <title>Marinobacter brunus sp. nov., a marine bacterium of Gamma-proteobacteria isolated from the surface seawater of the South China Sea.</title>
        <authorList>
            <person name="Cheng H."/>
            <person name="Wu Y.-H."/>
            <person name="Xamxidin M."/>
            <person name="Xu X.-W."/>
        </authorList>
    </citation>
    <scope>NUCLEOTIDE SEQUENCE [LARGE SCALE GENOMIC DNA]</scope>
    <source>
        <strain evidence="2 3">NH169-3</strain>
    </source>
</reference>
<protein>
    <submittedName>
        <fullName evidence="2">Uncharacterized protein</fullName>
    </submittedName>
</protein>
<dbReference type="AlphaFoldDB" id="A0A2T1KAH2"/>
<feature type="transmembrane region" description="Helical" evidence="1">
    <location>
        <begin position="84"/>
        <end position="105"/>
    </location>
</feature>
<feature type="transmembrane region" description="Helical" evidence="1">
    <location>
        <begin position="125"/>
        <end position="145"/>
    </location>
</feature>
<evidence type="ECO:0000313" key="2">
    <source>
        <dbReference type="EMBL" id="PSF07040.1"/>
    </source>
</evidence>
<feature type="transmembrane region" description="Helical" evidence="1">
    <location>
        <begin position="152"/>
        <end position="181"/>
    </location>
</feature>
<dbReference type="RefSeq" id="WP_106762515.1">
    <property type="nucleotide sequence ID" value="NZ_PXNP01000077.1"/>
</dbReference>
<dbReference type="EMBL" id="PXNP01000077">
    <property type="protein sequence ID" value="PSF07040.1"/>
    <property type="molecule type" value="Genomic_DNA"/>
</dbReference>
<proteinExistence type="predicted"/>
<organism evidence="2 3">
    <name type="scientific">Marinobacter fuscus</name>
    <dbReference type="NCBI Taxonomy" id="2109942"/>
    <lineage>
        <taxon>Bacteria</taxon>
        <taxon>Pseudomonadati</taxon>
        <taxon>Pseudomonadota</taxon>
        <taxon>Gammaproteobacteria</taxon>
        <taxon>Pseudomonadales</taxon>
        <taxon>Marinobacteraceae</taxon>
        <taxon>Marinobacter</taxon>
    </lineage>
</organism>
<comment type="caution">
    <text evidence="2">The sequence shown here is derived from an EMBL/GenBank/DDBJ whole genome shotgun (WGS) entry which is preliminary data.</text>
</comment>
<evidence type="ECO:0000313" key="3">
    <source>
        <dbReference type="Proteomes" id="UP000239866"/>
    </source>
</evidence>
<evidence type="ECO:0000256" key="1">
    <source>
        <dbReference type="SAM" id="Phobius"/>
    </source>
</evidence>
<gene>
    <name evidence="2" type="ORF">C7H09_10760</name>
</gene>
<feature type="transmembrane region" description="Helical" evidence="1">
    <location>
        <begin position="36"/>
        <end position="54"/>
    </location>
</feature>
<accession>A0A2T1KAH2</accession>